<evidence type="ECO:0000313" key="3">
    <source>
        <dbReference type="EMBL" id="MFC5057315.1"/>
    </source>
</evidence>
<accession>A0ABV9Y3V1</accession>
<dbReference type="Pfam" id="PF03551">
    <property type="entry name" value="PadR"/>
    <property type="match status" value="1"/>
</dbReference>
<gene>
    <name evidence="3" type="ORF">ACFPFM_26680</name>
</gene>
<reference evidence="4" key="1">
    <citation type="journal article" date="2019" name="Int. J. Syst. Evol. Microbiol.">
        <title>The Global Catalogue of Microorganisms (GCM) 10K type strain sequencing project: providing services to taxonomists for standard genome sequencing and annotation.</title>
        <authorList>
            <consortium name="The Broad Institute Genomics Platform"/>
            <consortium name="The Broad Institute Genome Sequencing Center for Infectious Disease"/>
            <person name="Wu L."/>
            <person name="Ma J."/>
        </authorList>
    </citation>
    <scope>NUCLEOTIDE SEQUENCE [LARGE SCALE GENOMIC DNA]</scope>
    <source>
        <strain evidence="4">KCTC 12848</strain>
    </source>
</reference>
<dbReference type="Gene3D" id="1.10.10.10">
    <property type="entry name" value="Winged helix-like DNA-binding domain superfamily/Winged helix DNA-binding domain"/>
    <property type="match status" value="1"/>
</dbReference>
<dbReference type="InterPro" id="IPR052509">
    <property type="entry name" value="Metal_resp_DNA-bind_regulator"/>
</dbReference>
<evidence type="ECO:0000256" key="1">
    <source>
        <dbReference type="SAM" id="MobiDB-lite"/>
    </source>
</evidence>
<proteinExistence type="predicted"/>
<dbReference type="InterPro" id="IPR036388">
    <property type="entry name" value="WH-like_DNA-bd_sf"/>
</dbReference>
<dbReference type="Proteomes" id="UP001595833">
    <property type="component" value="Unassembled WGS sequence"/>
</dbReference>
<evidence type="ECO:0000259" key="2">
    <source>
        <dbReference type="Pfam" id="PF03551"/>
    </source>
</evidence>
<keyword evidence="4" id="KW-1185">Reference proteome</keyword>
<protein>
    <submittedName>
        <fullName evidence="3">PadR family transcriptional regulator</fullName>
    </submittedName>
</protein>
<evidence type="ECO:0000313" key="4">
    <source>
        <dbReference type="Proteomes" id="UP001595833"/>
    </source>
</evidence>
<feature type="region of interest" description="Disordered" evidence="1">
    <location>
        <begin position="174"/>
        <end position="202"/>
    </location>
</feature>
<feature type="domain" description="Transcription regulator PadR N-terminal" evidence="2">
    <location>
        <begin position="9"/>
        <end position="79"/>
    </location>
</feature>
<dbReference type="RefSeq" id="WP_344037154.1">
    <property type="nucleotide sequence ID" value="NZ_BAAAKE010000006.1"/>
</dbReference>
<dbReference type="PANTHER" id="PTHR33169">
    <property type="entry name" value="PADR-FAMILY TRANSCRIPTIONAL REGULATOR"/>
    <property type="match status" value="1"/>
</dbReference>
<name>A0ABV9Y3V1_9PSEU</name>
<sequence length="202" mass="22173">MSATRLLVLGVVRGHGLAHGYLVGTDLLSWGAGEWANVKWGSIYHALKQLTRDGCLADRTTPPGRTEYEITAKGETEYRRLLRDALRRPETRPDTLAAGLALLPSLTRDDALALLGERLAALETRRDTARDQADAWRDPPHVRELYGLWEHTAAGGADWTRGLMGRLRGGAYPMAGDPNSPGEPGSWAKLKLEQPTGREGER</sequence>
<dbReference type="EMBL" id="JBHSJB010000027">
    <property type="protein sequence ID" value="MFC5057315.1"/>
    <property type="molecule type" value="Genomic_DNA"/>
</dbReference>
<comment type="caution">
    <text evidence="3">The sequence shown here is derived from an EMBL/GenBank/DDBJ whole genome shotgun (WGS) entry which is preliminary data.</text>
</comment>
<dbReference type="SUPFAM" id="SSF46785">
    <property type="entry name" value="Winged helix' DNA-binding domain"/>
    <property type="match status" value="1"/>
</dbReference>
<dbReference type="InterPro" id="IPR036390">
    <property type="entry name" value="WH_DNA-bd_sf"/>
</dbReference>
<dbReference type="InterPro" id="IPR005149">
    <property type="entry name" value="Tscrpt_reg_PadR_N"/>
</dbReference>
<feature type="compositionally biased region" description="Basic and acidic residues" evidence="1">
    <location>
        <begin position="190"/>
        <end position="202"/>
    </location>
</feature>
<organism evidence="3 4">
    <name type="scientific">Saccharothrix xinjiangensis</name>
    <dbReference type="NCBI Taxonomy" id="204798"/>
    <lineage>
        <taxon>Bacteria</taxon>
        <taxon>Bacillati</taxon>
        <taxon>Actinomycetota</taxon>
        <taxon>Actinomycetes</taxon>
        <taxon>Pseudonocardiales</taxon>
        <taxon>Pseudonocardiaceae</taxon>
        <taxon>Saccharothrix</taxon>
    </lineage>
</organism>
<dbReference type="PANTHER" id="PTHR33169:SF14">
    <property type="entry name" value="TRANSCRIPTIONAL REGULATOR RV3488"/>
    <property type="match status" value="1"/>
</dbReference>